<keyword evidence="1" id="KW-0547">Nucleotide-binding</keyword>
<name>A0ABX1MKE1_9CYAN</name>
<evidence type="ECO:0000313" key="2">
    <source>
        <dbReference type="Proteomes" id="UP000762253"/>
    </source>
</evidence>
<organism evidence="1 2">
    <name type="scientific">Brasilonema octagenarum UFV-OR1</name>
    <dbReference type="NCBI Taxonomy" id="417115"/>
    <lineage>
        <taxon>Bacteria</taxon>
        <taxon>Bacillati</taxon>
        <taxon>Cyanobacteriota</taxon>
        <taxon>Cyanophyceae</taxon>
        <taxon>Nostocales</taxon>
        <taxon>Scytonemataceae</taxon>
        <taxon>Brasilonema</taxon>
        <taxon>Octagenarum group</taxon>
    </lineage>
</organism>
<reference evidence="1 2" key="1">
    <citation type="submission" date="2018-06" db="EMBL/GenBank/DDBJ databases">
        <title>Comparative genomics of Brasilonema spp. strains.</title>
        <authorList>
            <person name="Alvarenga D.O."/>
            <person name="Fiore M.F."/>
            <person name="Varani A.M."/>
        </authorList>
    </citation>
    <scope>NUCLEOTIDE SEQUENCE [LARGE SCALE GENOMIC DNA]</scope>
    <source>
        <strain evidence="1 2">UFV-OR1</strain>
    </source>
</reference>
<feature type="non-terminal residue" evidence="1">
    <location>
        <position position="1"/>
    </location>
</feature>
<sequence>HRQWQIPHVTPLPLYSLSSRLKIWLRQDWETGLHNANQLLAYTLQFIPVIEAVNQVLAEIPSEQVVFRIVQLAEDPFDWQLLRFTSASLNETLKSNFIKDFFSFRWFFFFPRRWKEQLQARFFTDTRLDTPARATAAGFWYLHEKQPATAVVAFALVRSLLYGEEMFTLAQTLAAFNKAKEPDAIATVEIPPFPQEPLLRPVTWQTLTSLCSVVENAKIIQRSRSSYLRSLALNRALGELTEILDNPDTLPQAERGLIVDIAQTWRKALEGIAKEVGEISITKPV</sequence>
<proteinExistence type="predicted"/>
<keyword evidence="1" id="KW-0067">ATP-binding</keyword>
<dbReference type="Proteomes" id="UP000762253">
    <property type="component" value="Unassembled WGS sequence"/>
</dbReference>
<feature type="non-terminal residue" evidence="1">
    <location>
        <position position="285"/>
    </location>
</feature>
<dbReference type="GO" id="GO:0005524">
    <property type="term" value="F:ATP binding"/>
    <property type="evidence" value="ECO:0007669"/>
    <property type="project" value="UniProtKB-KW"/>
</dbReference>
<accession>A0ABX1MKE1</accession>
<evidence type="ECO:0000313" key="1">
    <source>
        <dbReference type="EMBL" id="NMF67511.1"/>
    </source>
</evidence>
<protein>
    <submittedName>
        <fullName evidence="1">ATP-binding protein</fullName>
    </submittedName>
</protein>
<keyword evidence="2" id="KW-1185">Reference proteome</keyword>
<gene>
    <name evidence="1" type="ORF">DP115_34235</name>
</gene>
<dbReference type="EMBL" id="QMEC01000355">
    <property type="protein sequence ID" value="NMF67511.1"/>
    <property type="molecule type" value="Genomic_DNA"/>
</dbReference>
<comment type="caution">
    <text evidence="1">The sequence shown here is derived from an EMBL/GenBank/DDBJ whole genome shotgun (WGS) entry which is preliminary data.</text>
</comment>